<dbReference type="RefSeq" id="WP_169362869.1">
    <property type="nucleotide sequence ID" value="NZ_JAAVJL010000001.1"/>
</dbReference>
<dbReference type="Proteomes" id="UP000738376">
    <property type="component" value="Unassembled WGS sequence"/>
</dbReference>
<accession>A0ABX1LP43</accession>
<reference evidence="1 2" key="1">
    <citation type="submission" date="2020-03" db="EMBL/GenBank/DDBJ databases">
        <title>Draft Genome Sequence of 2-Methylisoborneol Producing Pseudanabaena yagii Strain GIHE-NHR1 Isolated from North Han River in South Korea.</title>
        <authorList>
            <person name="Jeong J."/>
        </authorList>
    </citation>
    <scope>NUCLEOTIDE SEQUENCE [LARGE SCALE GENOMIC DNA]</scope>
    <source>
        <strain evidence="1 2">GIHE-NHR1</strain>
    </source>
</reference>
<proteinExistence type="predicted"/>
<dbReference type="EMBL" id="JAAVJL010000001">
    <property type="protein sequence ID" value="NMF57904.1"/>
    <property type="molecule type" value="Genomic_DNA"/>
</dbReference>
<name>A0ABX1LP43_9CYAN</name>
<sequence length="86" mass="9456">MPLFEFTLKFSLPNSQIDPNAYIEKLYENGCDDALIGIGTKGYIALDFIREASSAYEAIYSAITDVKAVIPKSRLIEATTDCVSLT</sequence>
<keyword evidence="1" id="KW-0238">DNA-binding</keyword>
<comment type="caution">
    <text evidence="1">The sequence shown here is derived from an EMBL/GenBank/DDBJ whole genome shotgun (WGS) entry which is preliminary data.</text>
</comment>
<evidence type="ECO:0000313" key="2">
    <source>
        <dbReference type="Proteomes" id="UP000738376"/>
    </source>
</evidence>
<evidence type="ECO:0000313" key="1">
    <source>
        <dbReference type="EMBL" id="NMF57904.1"/>
    </source>
</evidence>
<organism evidence="1 2">
    <name type="scientific">Pseudanabaena yagii GIHE-NHR1</name>
    <dbReference type="NCBI Taxonomy" id="2722753"/>
    <lineage>
        <taxon>Bacteria</taxon>
        <taxon>Bacillati</taxon>
        <taxon>Cyanobacteriota</taxon>
        <taxon>Cyanophyceae</taxon>
        <taxon>Pseudanabaenales</taxon>
        <taxon>Pseudanabaenaceae</taxon>
        <taxon>Pseudanabaena</taxon>
        <taxon>Pseudanabaena yagii</taxon>
    </lineage>
</organism>
<keyword evidence="2" id="KW-1185">Reference proteome</keyword>
<dbReference type="GO" id="GO:0003677">
    <property type="term" value="F:DNA binding"/>
    <property type="evidence" value="ECO:0007669"/>
    <property type="project" value="UniProtKB-KW"/>
</dbReference>
<gene>
    <name evidence="1" type="ORF">HC246_07690</name>
</gene>
<protein>
    <submittedName>
        <fullName evidence="1">DNA-binding protein</fullName>
    </submittedName>
</protein>